<dbReference type="PANTHER" id="PTHR12629">
    <property type="entry name" value="DIPHOSPHOINOSITOL POLYPHOSPHATE PHOSPHOHYDROLASE"/>
    <property type="match status" value="1"/>
</dbReference>
<dbReference type="STRING" id="3075.A0A087SPU0"/>
<dbReference type="RefSeq" id="XP_011400731.1">
    <property type="nucleotide sequence ID" value="XM_011402429.1"/>
</dbReference>
<dbReference type="InterPro" id="IPR000086">
    <property type="entry name" value="NUDIX_hydrolase_dom"/>
</dbReference>
<dbReference type="Gene3D" id="3.90.79.10">
    <property type="entry name" value="Nucleoside Triphosphate Pyrophosphohydrolase"/>
    <property type="match status" value="1"/>
</dbReference>
<evidence type="ECO:0000256" key="2">
    <source>
        <dbReference type="ARBA" id="ARBA00005582"/>
    </source>
</evidence>
<dbReference type="InterPro" id="IPR015797">
    <property type="entry name" value="NUDIX_hydrolase-like_dom_sf"/>
</dbReference>
<comment type="similarity">
    <text evidence="2">Belongs to the Nudix hydrolase family.</text>
</comment>
<keyword evidence="3" id="KW-0479">Metal-binding</keyword>
<comment type="cofactor">
    <cofactor evidence="1">
        <name>Mg(2+)</name>
        <dbReference type="ChEBI" id="CHEBI:18420"/>
    </cofactor>
</comment>
<dbReference type="CDD" id="cd04666">
    <property type="entry name" value="NUDIX_DIPP2_like_Nudt4"/>
    <property type="match status" value="1"/>
</dbReference>
<dbReference type="SUPFAM" id="SSF55811">
    <property type="entry name" value="Nudix"/>
    <property type="match status" value="1"/>
</dbReference>
<dbReference type="eggNOG" id="KOG2839">
    <property type="taxonomic scope" value="Eukaryota"/>
</dbReference>
<keyword evidence="5" id="KW-0460">Magnesium</keyword>
<dbReference type="EMBL" id="KL662155">
    <property type="protein sequence ID" value="KFM27744.1"/>
    <property type="molecule type" value="Genomic_DNA"/>
</dbReference>
<name>A0A087SPU0_AUXPR</name>
<feature type="domain" description="Nudix hydrolase" evidence="6">
    <location>
        <begin position="1"/>
        <end position="114"/>
    </location>
</feature>
<dbReference type="GO" id="GO:0046872">
    <property type="term" value="F:metal ion binding"/>
    <property type="evidence" value="ECO:0007669"/>
    <property type="project" value="UniProtKB-KW"/>
</dbReference>
<dbReference type="AlphaFoldDB" id="A0A087SPU0"/>
<gene>
    <name evidence="7" type="ORF">F751_2735</name>
</gene>
<dbReference type="GO" id="GO:0005634">
    <property type="term" value="C:nucleus"/>
    <property type="evidence" value="ECO:0007669"/>
    <property type="project" value="TreeGrafter"/>
</dbReference>
<evidence type="ECO:0000256" key="5">
    <source>
        <dbReference type="ARBA" id="ARBA00022842"/>
    </source>
</evidence>
<evidence type="ECO:0000313" key="7">
    <source>
        <dbReference type="EMBL" id="KFM27744.1"/>
    </source>
</evidence>
<dbReference type="KEGG" id="apro:F751_2735"/>
<dbReference type="PROSITE" id="PS00893">
    <property type="entry name" value="NUDIX_BOX"/>
    <property type="match status" value="1"/>
</dbReference>
<evidence type="ECO:0000259" key="6">
    <source>
        <dbReference type="PROSITE" id="PS51462"/>
    </source>
</evidence>
<dbReference type="Pfam" id="PF00293">
    <property type="entry name" value="NUDIX"/>
    <property type="match status" value="1"/>
</dbReference>
<dbReference type="InterPro" id="IPR020084">
    <property type="entry name" value="NUDIX_hydrolase_CS"/>
</dbReference>
<dbReference type="PANTHER" id="PTHR12629:SF0">
    <property type="entry name" value="DIPHOSPHOINOSITOL-POLYPHOSPHATE DIPHOSPHATASE"/>
    <property type="match status" value="1"/>
</dbReference>
<sequence>MVSSRAGKGYAFPKGGWELDESLEDAARRETVEEAGVRGTLETPGLGRFDFSSSKLGRGGEPQRGAAFMFVLHVSEELQSWPESEERVREWVPLKLAPARCRYAWMRDALECWVAARGWPPLDPGRHSPSLVWTVGGKVEGDRQHPPESVSVAL</sequence>
<organism evidence="7 8">
    <name type="scientific">Auxenochlorella protothecoides</name>
    <name type="common">Green microalga</name>
    <name type="synonym">Chlorella protothecoides</name>
    <dbReference type="NCBI Taxonomy" id="3075"/>
    <lineage>
        <taxon>Eukaryota</taxon>
        <taxon>Viridiplantae</taxon>
        <taxon>Chlorophyta</taxon>
        <taxon>core chlorophytes</taxon>
        <taxon>Trebouxiophyceae</taxon>
        <taxon>Chlorellales</taxon>
        <taxon>Chlorellaceae</taxon>
        <taxon>Auxenochlorella</taxon>
    </lineage>
</organism>
<dbReference type="OrthoDB" id="2011998at2759"/>
<evidence type="ECO:0000256" key="4">
    <source>
        <dbReference type="ARBA" id="ARBA00022801"/>
    </source>
</evidence>
<protein>
    <submittedName>
        <fullName evidence="7">Nudix hydrolase 4</fullName>
    </submittedName>
</protein>
<dbReference type="GeneID" id="23614126"/>
<evidence type="ECO:0000256" key="1">
    <source>
        <dbReference type="ARBA" id="ARBA00001946"/>
    </source>
</evidence>
<dbReference type="PROSITE" id="PS51462">
    <property type="entry name" value="NUDIX"/>
    <property type="match status" value="1"/>
</dbReference>
<dbReference type="Proteomes" id="UP000028924">
    <property type="component" value="Unassembled WGS sequence"/>
</dbReference>
<dbReference type="GO" id="GO:0016462">
    <property type="term" value="F:pyrophosphatase activity"/>
    <property type="evidence" value="ECO:0007669"/>
    <property type="project" value="InterPro"/>
</dbReference>
<dbReference type="InterPro" id="IPR047198">
    <property type="entry name" value="DDP-like_NUDIX"/>
</dbReference>
<accession>A0A087SPU0</accession>
<dbReference type="GO" id="GO:0005737">
    <property type="term" value="C:cytoplasm"/>
    <property type="evidence" value="ECO:0007669"/>
    <property type="project" value="TreeGrafter"/>
</dbReference>
<keyword evidence="8" id="KW-1185">Reference proteome</keyword>
<evidence type="ECO:0000256" key="3">
    <source>
        <dbReference type="ARBA" id="ARBA00022723"/>
    </source>
</evidence>
<reference evidence="7 8" key="1">
    <citation type="journal article" date="2014" name="BMC Genomics">
        <title>Oil accumulation mechanisms of the oleaginous microalga Chlorella protothecoides revealed through its genome, transcriptomes, and proteomes.</title>
        <authorList>
            <person name="Gao C."/>
            <person name="Wang Y."/>
            <person name="Shen Y."/>
            <person name="Yan D."/>
            <person name="He X."/>
            <person name="Dai J."/>
            <person name="Wu Q."/>
        </authorList>
    </citation>
    <scope>NUCLEOTIDE SEQUENCE [LARGE SCALE GENOMIC DNA]</scope>
    <source>
        <strain evidence="7 8">0710</strain>
    </source>
</reference>
<evidence type="ECO:0000313" key="8">
    <source>
        <dbReference type="Proteomes" id="UP000028924"/>
    </source>
</evidence>
<keyword evidence="4 7" id="KW-0378">Hydrolase</keyword>
<proteinExistence type="inferred from homology"/>